<reference evidence="1 2" key="1">
    <citation type="submission" date="2019-02" db="EMBL/GenBank/DDBJ databases">
        <title>Deep-cultivation of Planctomycetes and their phenomic and genomic characterization uncovers novel biology.</title>
        <authorList>
            <person name="Wiegand S."/>
            <person name="Jogler M."/>
            <person name="Boedeker C."/>
            <person name="Pinto D."/>
            <person name="Vollmers J."/>
            <person name="Rivas-Marin E."/>
            <person name="Kohn T."/>
            <person name="Peeters S.H."/>
            <person name="Heuer A."/>
            <person name="Rast P."/>
            <person name="Oberbeckmann S."/>
            <person name="Bunk B."/>
            <person name="Jeske O."/>
            <person name="Meyerdierks A."/>
            <person name="Storesund J.E."/>
            <person name="Kallscheuer N."/>
            <person name="Luecker S."/>
            <person name="Lage O.M."/>
            <person name="Pohl T."/>
            <person name="Merkel B.J."/>
            <person name="Hornburger P."/>
            <person name="Mueller R.-W."/>
            <person name="Bruemmer F."/>
            <person name="Labrenz M."/>
            <person name="Spormann A.M."/>
            <person name="Op den Camp H."/>
            <person name="Overmann J."/>
            <person name="Amann R."/>
            <person name="Jetten M.S.M."/>
            <person name="Mascher T."/>
            <person name="Medema M.H."/>
            <person name="Devos D.P."/>
            <person name="Kaster A.-K."/>
            <person name="Ovreas L."/>
            <person name="Rohde M."/>
            <person name="Galperin M.Y."/>
            <person name="Jogler C."/>
        </authorList>
    </citation>
    <scope>NUCLEOTIDE SEQUENCE [LARGE SCALE GENOMIC DNA]</scope>
    <source>
        <strain evidence="1 2">K22_7</strain>
    </source>
</reference>
<evidence type="ECO:0000313" key="1">
    <source>
        <dbReference type="EMBL" id="QDT04357.1"/>
    </source>
</evidence>
<accession>A0A517NB47</accession>
<keyword evidence="2" id="KW-1185">Reference proteome</keyword>
<sequence>MVYRTGLTVASTEVSTNDVTPETTNARTWGDPSVWRVLMSLREGGEISSRLCPATTASNYGTPKVYNQNPNKSTPGDDFPSGKVTAIGGHPHRQYWRDADTDRILSVPAVTLVMADGFLFSINTETQQPLDDGDPNYLGWLPEGHDPRSEWYDMVPQDAEIITVDVSAPDAKGGGV</sequence>
<dbReference type="KEGG" id="rlc:K227x_27480"/>
<dbReference type="AlphaFoldDB" id="A0A517NB47"/>
<proteinExistence type="predicted"/>
<name>A0A517NB47_9BACT</name>
<gene>
    <name evidence="1" type="ORF">K227x_27480</name>
</gene>
<protein>
    <submittedName>
        <fullName evidence="1">Uncharacterized protein</fullName>
    </submittedName>
</protein>
<dbReference type="EMBL" id="CP036525">
    <property type="protein sequence ID" value="QDT04357.1"/>
    <property type="molecule type" value="Genomic_DNA"/>
</dbReference>
<evidence type="ECO:0000313" key="2">
    <source>
        <dbReference type="Proteomes" id="UP000318538"/>
    </source>
</evidence>
<dbReference type="Proteomes" id="UP000318538">
    <property type="component" value="Chromosome"/>
</dbReference>
<organism evidence="1 2">
    <name type="scientific">Rubripirellula lacrimiformis</name>
    <dbReference type="NCBI Taxonomy" id="1930273"/>
    <lineage>
        <taxon>Bacteria</taxon>
        <taxon>Pseudomonadati</taxon>
        <taxon>Planctomycetota</taxon>
        <taxon>Planctomycetia</taxon>
        <taxon>Pirellulales</taxon>
        <taxon>Pirellulaceae</taxon>
        <taxon>Rubripirellula</taxon>
    </lineage>
</organism>